<keyword evidence="2" id="KW-1185">Reference proteome</keyword>
<comment type="caution">
    <text evidence="1">The sequence shown here is derived from an EMBL/GenBank/DDBJ whole genome shotgun (WGS) entry which is preliminary data.</text>
</comment>
<proteinExistence type="predicted"/>
<name>A0AA88XTH0_PINIB</name>
<reference evidence="1" key="1">
    <citation type="submission" date="2019-08" db="EMBL/GenBank/DDBJ databases">
        <title>The improved chromosome-level genome for the pearl oyster Pinctada fucata martensii using PacBio sequencing and Hi-C.</title>
        <authorList>
            <person name="Zheng Z."/>
        </authorList>
    </citation>
    <scope>NUCLEOTIDE SEQUENCE</scope>
    <source>
        <strain evidence="1">ZZ-2019</strain>
        <tissue evidence="1">Adductor muscle</tissue>
    </source>
</reference>
<dbReference type="EMBL" id="VSWD01000011">
    <property type="protein sequence ID" value="KAK3087353.1"/>
    <property type="molecule type" value="Genomic_DNA"/>
</dbReference>
<dbReference type="AlphaFoldDB" id="A0AA88XTH0"/>
<evidence type="ECO:0000313" key="2">
    <source>
        <dbReference type="Proteomes" id="UP001186944"/>
    </source>
</evidence>
<dbReference type="Proteomes" id="UP001186944">
    <property type="component" value="Unassembled WGS sequence"/>
</dbReference>
<protein>
    <recommendedName>
        <fullName evidence="3">MULE transposase domain-containing protein</fullName>
    </recommendedName>
</protein>
<accession>A0AA88XTH0</accession>
<organism evidence="1 2">
    <name type="scientific">Pinctada imbricata</name>
    <name type="common">Atlantic pearl-oyster</name>
    <name type="synonym">Pinctada martensii</name>
    <dbReference type="NCBI Taxonomy" id="66713"/>
    <lineage>
        <taxon>Eukaryota</taxon>
        <taxon>Metazoa</taxon>
        <taxon>Spiralia</taxon>
        <taxon>Lophotrochozoa</taxon>
        <taxon>Mollusca</taxon>
        <taxon>Bivalvia</taxon>
        <taxon>Autobranchia</taxon>
        <taxon>Pteriomorphia</taxon>
        <taxon>Pterioida</taxon>
        <taxon>Pterioidea</taxon>
        <taxon>Pteriidae</taxon>
        <taxon>Pinctada</taxon>
    </lineage>
</organism>
<evidence type="ECO:0000313" key="1">
    <source>
        <dbReference type="EMBL" id="KAK3087353.1"/>
    </source>
</evidence>
<sequence>MIQKGVHFQRIISTVHNKKGQRCRYAVVQYIIRDGIETDIVINPHGNSKGAKRPFYKTDPVVLENIKEEPLESKPKRLYSRLMEESGGPLLSGSASTEPRNLQQIYSMRKVKKETGKEDDFTHLLSQVKESAFVHDLTIDSKTVQYVLASEKQLKDLEVFCTNPCKYSVFCIDSTYNVGNFYVTNTCFQNFKIVHAEGKYRGKHPYEIGPTFIHTERSTNNFVGFFSSLIRMNPRLKDIQATGSDGDEALMNSVLICFQDAKKLLCSTHKKDNLQRKLKTDFVARDAAVSHVLADIFGRSQGAIRENGLIDSMERDDFDGKLMQLKATWDCLVPGFHQWFVDYEADIFKLHLIRGITKSALLDGHFTNNQTESINNNVNKSPKGHNAHLIPMHALIDILLLNTDSASTDILAHNLSKNIFAGCREVFFFRQPLKVQTRKNSHISKQ</sequence>
<gene>
    <name evidence="1" type="ORF">FSP39_004988</name>
</gene>
<evidence type="ECO:0008006" key="3">
    <source>
        <dbReference type="Google" id="ProtNLM"/>
    </source>
</evidence>